<dbReference type="RefSeq" id="WP_159482618.1">
    <property type="nucleotide sequence ID" value="NZ_BAAATH010000008.1"/>
</dbReference>
<proteinExistence type="predicted"/>
<dbReference type="OrthoDB" id="4041939at2"/>
<name>A0A640SJ23_9ACTN</name>
<evidence type="ECO:0000313" key="2">
    <source>
        <dbReference type="EMBL" id="GFE11583.1"/>
    </source>
</evidence>
<organism evidence="2 3">
    <name type="scientific">Streptomyces caniferus</name>
    <dbReference type="NCBI Taxonomy" id="285557"/>
    <lineage>
        <taxon>Bacteria</taxon>
        <taxon>Bacillati</taxon>
        <taxon>Actinomycetota</taxon>
        <taxon>Actinomycetes</taxon>
        <taxon>Kitasatosporales</taxon>
        <taxon>Streptomycetaceae</taxon>
        <taxon>Streptomyces</taxon>
    </lineage>
</organism>
<gene>
    <name evidence="2" type="ORF">Scani_78510</name>
</gene>
<sequence length="229" mass="24666">MPLPEADRQRDLLPWVWGPGPLLTALERHRTPCAARLTGGDTELLLVQPDNECVIGAMLPSPDIIETFVAGPSSISAAGTHMAASLVEDRLLPQYQEAVFSSRLTEADDDLRWAQETYEPGDVVEPHPRELASGLDRFLDHAPELIAHLRSPNTPLAAHEAAFLDYFEATLGQAQNGGGDAMALWLTEGEQLIELAQAAPTRQTTVTRPATPNAVPVPPAAVTSTGRSR</sequence>
<feature type="region of interest" description="Disordered" evidence="1">
    <location>
        <begin position="204"/>
        <end position="229"/>
    </location>
</feature>
<accession>A0A640SJ23</accession>
<feature type="compositionally biased region" description="Low complexity" evidence="1">
    <location>
        <begin position="204"/>
        <end position="214"/>
    </location>
</feature>
<dbReference type="EMBL" id="BLIN01000007">
    <property type="protein sequence ID" value="GFE11583.1"/>
    <property type="molecule type" value="Genomic_DNA"/>
</dbReference>
<reference evidence="2 3" key="1">
    <citation type="submission" date="2019-12" db="EMBL/GenBank/DDBJ databases">
        <title>Whole genome shotgun sequence of Streptomyces caniferus NBRC 15389.</title>
        <authorList>
            <person name="Ichikawa N."/>
            <person name="Kimura A."/>
            <person name="Kitahashi Y."/>
            <person name="Komaki H."/>
            <person name="Tamura T."/>
        </authorList>
    </citation>
    <scope>NUCLEOTIDE SEQUENCE [LARGE SCALE GENOMIC DNA]</scope>
    <source>
        <strain evidence="2 3">NBRC 15389</strain>
    </source>
</reference>
<dbReference type="AlphaFoldDB" id="A0A640SJ23"/>
<evidence type="ECO:0000256" key="1">
    <source>
        <dbReference type="SAM" id="MobiDB-lite"/>
    </source>
</evidence>
<comment type="caution">
    <text evidence="2">The sequence shown here is derived from an EMBL/GenBank/DDBJ whole genome shotgun (WGS) entry which is preliminary data.</text>
</comment>
<dbReference type="Proteomes" id="UP000435837">
    <property type="component" value="Unassembled WGS sequence"/>
</dbReference>
<evidence type="ECO:0000313" key="3">
    <source>
        <dbReference type="Proteomes" id="UP000435837"/>
    </source>
</evidence>
<protein>
    <submittedName>
        <fullName evidence="2">Uncharacterized protein</fullName>
    </submittedName>
</protein>